<keyword evidence="3 7" id="KW-0547">Nucleotide-binding</keyword>
<keyword evidence="7" id="KW-0423">Lactose metabolism</keyword>
<evidence type="ECO:0000256" key="6">
    <source>
        <dbReference type="ARBA" id="ARBA00047745"/>
    </source>
</evidence>
<evidence type="ECO:0000256" key="1">
    <source>
        <dbReference type="ARBA" id="ARBA00005380"/>
    </source>
</evidence>
<evidence type="ECO:0000256" key="5">
    <source>
        <dbReference type="ARBA" id="ARBA00022840"/>
    </source>
</evidence>
<dbReference type="NCBIfam" id="TIGR03168">
    <property type="entry name" value="1-PFK"/>
    <property type="match status" value="1"/>
</dbReference>
<comment type="pathway">
    <text evidence="7">Carbohydrate metabolism; D-tagatose 6-phosphate degradation; D-glyceraldehyde 3-phosphate and glycerone phosphate from D-tagatose 6-phosphate: step 1/2.</text>
</comment>
<evidence type="ECO:0000313" key="10">
    <source>
        <dbReference type="EMBL" id="MCB7388525.1"/>
    </source>
</evidence>
<gene>
    <name evidence="10" type="primary">pfkB</name>
    <name evidence="10" type="ORF">LIZ65_14650</name>
</gene>
<dbReference type="RefSeq" id="WP_066735648.1">
    <property type="nucleotide sequence ID" value="NZ_JAJCIQ010000012.1"/>
</dbReference>
<comment type="catalytic activity">
    <reaction evidence="7">
        <text>D-tagatofuranose 6-phosphate + ATP = D-tagatofuranose 1,6-bisphosphate + ADP + H(+)</text>
        <dbReference type="Rhea" id="RHEA:12420"/>
        <dbReference type="ChEBI" id="CHEBI:15378"/>
        <dbReference type="ChEBI" id="CHEBI:30616"/>
        <dbReference type="ChEBI" id="CHEBI:58694"/>
        <dbReference type="ChEBI" id="CHEBI:58695"/>
        <dbReference type="ChEBI" id="CHEBI:456216"/>
        <dbReference type="EC" id="2.7.1.144"/>
    </reaction>
</comment>
<dbReference type="GO" id="GO:0008662">
    <property type="term" value="F:1-phosphofructokinase activity"/>
    <property type="evidence" value="ECO:0007669"/>
    <property type="project" value="UniProtKB-EC"/>
</dbReference>
<protein>
    <recommendedName>
        <fullName evidence="7">Tagatose-6-phosphate kinase</fullName>
        <ecNumber evidence="7">2.7.1.144</ecNumber>
    </recommendedName>
</protein>
<dbReference type="Proteomes" id="UP001299546">
    <property type="component" value="Unassembled WGS sequence"/>
</dbReference>
<sequence length="301" mass="32798">MIYTVTFNPSLDYVVQMERLTPGEINRTTVEHVYPGGKGVNVSVVLSNLKVKSRVLGFKAGFTGDNLEHMLEKFGCDTDLILLKDGFTRINVKINAGEETEINGQGPFIGEDDLKNLYVKLDLLKEGDILVLAGSIPGTLPSDVYEQIMCRLQGRGIRFVVDATKDLLLNVLKYRPFLIKPNNHELGEMFGRNLEDEDEIITHAKKLQSMGAENVLVSMAGDGAILAAENGEIYKSRPPKGKVVNSVGAGDSMVAGFLTGWLNTGDYKKAFQLGIAAGSASAFCSWLAGREEIEALLKEPA</sequence>
<reference evidence="10 11" key="1">
    <citation type="submission" date="2021-10" db="EMBL/GenBank/DDBJ databases">
        <title>Collection of gut derived symbiotic bacterial strains cultured from healthy donors.</title>
        <authorList>
            <person name="Lin H."/>
            <person name="Littmann E."/>
            <person name="Kohout C."/>
            <person name="Pamer E.G."/>
        </authorList>
    </citation>
    <scope>NUCLEOTIDE SEQUENCE [LARGE SCALE GENOMIC DNA]</scope>
    <source>
        <strain evidence="10 11">DFI.1.165</strain>
    </source>
</reference>
<dbReference type="NCBIfam" id="TIGR03828">
    <property type="entry name" value="pfkB"/>
    <property type="match status" value="1"/>
</dbReference>
<dbReference type="EC" id="2.7.1.144" evidence="7"/>
<comment type="similarity">
    <text evidence="1">Belongs to the carbohydrate kinase pfkB family.</text>
</comment>
<comment type="catalytic activity">
    <reaction evidence="6 8">
        <text>beta-D-fructose 1-phosphate + ATP = beta-D-fructose 1,6-bisphosphate + ADP + H(+)</text>
        <dbReference type="Rhea" id="RHEA:14213"/>
        <dbReference type="ChEBI" id="CHEBI:15378"/>
        <dbReference type="ChEBI" id="CHEBI:30616"/>
        <dbReference type="ChEBI" id="CHEBI:32966"/>
        <dbReference type="ChEBI" id="CHEBI:138881"/>
        <dbReference type="ChEBI" id="CHEBI:456216"/>
        <dbReference type="EC" id="2.7.1.56"/>
    </reaction>
</comment>
<evidence type="ECO:0000259" key="9">
    <source>
        <dbReference type="Pfam" id="PF00294"/>
    </source>
</evidence>
<keyword evidence="11" id="KW-1185">Reference proteome</keyword>
<dbReference type="PROSITE" id="PS00584">
    <property type="entry name" value="PFKB_KINASES_2"/>
    <property type="match status" value="1"/>
</dbReference>
<keyword evidence="2 7" id="KW-0808">Transferase</keyword>
<dbReference type="PIRSF" id="PIRSF000535">
    <property type="entry name" value="1PFK/6PFK/LacC"/>
    <property type="match status" value="1"/>
</dbReference>
<evidence type="ECO:0000256" key="3">
    <source>
        <dbReference type="ARBA" id="ARBA00022741"/>
    </source>
</evidence>
<dbReference type="InterPro" id="IPR029056">
    <property type="entry name" value="Ribokinase-like"/>
</dbReference>
<comment type="similarity">
    <text evidence="7">Belongs to the carbohydrate kinase PfkB family. LacC subfamily.</text>
</comment>
<dbReference type="Gene3D" id="3.40.1190.20">
    <property type="match status" value="1"/>
</dbReference>
<dbReference type="PANTHER" id="PTHR46566:SF1">
    <property type="entry name" value="1-PHOSPHOFRUCTOKINASE"/>
    <property type="match status" value="1"/>
</dbReference>
<name>A0ABS8DJG9_9FIRM</name>
<dbReference type="CDD" id="cd01164">
    <property type="entry name" value="FruK_PfkB_like"/>
    <property type="match status" value="1"/>
</dbReference>
<dbReference type="InterPro" id="IPR011611">
    <property type="entry name" value="PfkB_dom"/>
</dbReference>
<dbReference type="InterPro" id="IPR002173">
    <property type="entry name" value="Carboh/pur_kinase_PfkB_CS"/>
</dbReference>
<proteinExistence type="inferred from homology"/>
<dbReference type="EMBL" id="JAJCIS010000012">
    <property type="protein sequence ID" value="MCB7388525.1"/>
    <property type="molecule type" value="Genomic_DNA"/>
</dbReference>
<keyword evidence="5 7" id="KW-0067">ATP-binding</keyword>
<dbReference type="SUPFAM" id="SSF53613">
    <property type="entry name" value="Ribokinase-like"/>
    <property type="match status" value="1"/>
</dbReference>
<dbReference type="Pfam" id="PF00294">
    <property type="entry name" value="PfkB"/>
    <property type="match status" value="1"/>
</dbReference>
<evidence type="ECO:0000313" key="11">
    <source>
        <dbReference type="Proteomes" id="UP001299546"/>
    </source>
</evidence>
<feature type="domain" description="Carbohydrate kinase PfkB" evidence="9">
    <location>
        <begin position="8"/>
        <end position="282"/>
    </location>
</feature>
<comment type="caution">
    <text evidence="10">The sequence shown here is derived from an EMBL/GenBank/DDBJ whole genome shotgun (WGS) entry which is preliminary data.</text>
</comment>
<comment type="function">
    <text evidence="8">Catalyzes the ATP-dependent phosphorylation of fructose-l-phosphate to fructose-l,6-bisphosphate.</text>
</comment>
<accession>A0ABS8DJG9</accession>
<organism evidence="10 11">
    <name type="scientific">Bariatricus massiliensis</name>
    <dbReference type="NCBI Taxonomy" id="1745713"/>
    <lineage>
        <taxon>Bacteria</taxon>
        <taxon>Bacillati</taxon>
        <taxon>Bacillota</taxon>
        <taxon>Clostridia</taxon>
        <taxon>Lachnospirales</taxon>
        <taxon>Lachnospiraceae</taxon>
        <taxon>Bariatricus</taxon>
    </lineage>
</organism>
<evidence type="ECO:0000256" key="7">
    <source>
        <dbReference type="PIRNR" id="PIRNR000535"/>
    </source>
</evidence>
<dbReference type="InterPro" id="IPR022463">
    <property type="entry name" value="1-PFruKinase"/>
</dbReference>
<dbReference type="InterPro" id="IPR017583">
    <property type="entry name" value="Tagatose/fructose_Pkinase"/>
</dbReference>
<keyword evidence="4 8" id="KW-0418">Kinase</keyword>
<dbReference type="PANTHER" id="PTHR46566">
    <property type="entry name" value="1-PHOSPHOFRUCTOKINASE-RELATED"/>
    <property type="match status" value="1"/>
</dbReference>
<evidence type="ECO:0000256" key="8">
    <source>
        <dbReference type="RuleBase" id="RU369061"/>
    </source>
</evidence>
<evidence type="ECO:0000256" key="2">
    <source>
        <dbReference type="ARBA" id="ARBA00022679"/>
    </source>
</evidence>
<evidence type="ECO:0000256" key="4">
    <source>
        <dbReference type="ARBA" id="ARBA00022777"/>
    </source>
</evidence>